<accession>A0A2G8SBU5</accession>
<keyword evidence="4" id="KW-1185">Reference proteome</keyword>
<protein>
    <recommendedName>
        <fullName evidence="5">Protein PBN1</fullName>
    </recommendedName>
</protein>
<dbReference type="OrthoDB" id="3360032at2759"/>
<sequence>MRLPTETLLYALAFCLGRSVLVWANTEIVNFGVEPSLDVAIPQSAAWRRITPSSSEQLFHVFPAPLETALADVCEPVEDSSFGECPHELWLSLGTDEDSWAAYTKFTLRISWPASSPADFYIDTYSPESLGRFAYGRDSSQLREASHAPLTRRAYARIRVVSTGVLTPSHAHRFSTPDPVLFMVAVEPLHFGVLPGSVVPTIFAIVAVAAVAGAFVVPFVTKHLIPVADDVKEEIAGQQVRKMQ</sequence>
<dbReference type="PANTHER" id="PTHR28022">
    <property type="entry name" value="GPI MANNOSYLTRANSFERASE 2 SUBUNIT PGA1"/>
    <property type="match status" value="1"/>
</dbReference>
<dbReference type="InterPro" id="IPR019433">
    <property type="entry name" value="GPI_ManTrfase_II_coact_Pga1"/>
</dbReference>
<evidence type="ECO:0008006" key="5">
    <source>
        <dbReference type="Google" id="ProtNLM"/>
    </source>
</evidence>
<dbReference type="GO" id="GO:0005789">
    <property type="term" value="C:endoplasmic reticulum membrane"/>
    <property type="evidence" value="ECO:0007669"/>
    <property type="project" value="TreeGrafter"/>
</dbReference>
<keyword evidence="1" id="KW-0812">Transmembrane</keyword>
<dbReference type="AlphaFoldDB" id="A0A2G8SBU5"/>
<dbReference type="STRING" id="1077348.A0A2G8SBU5"/>
<feature type="signal peptide" evidence="2">
    <location>
        <begin position="1"/>
        <end position="24"/>
    </location>
</feature>
<keyword evidence="1" id="KW-0472">Membrane</keyword>
<dbReference type="GO" id="GO:0031501">
    <property type="term" value="C:mannosyltransferase complex"/>
    <property type="evidence" value="ECO:0007669"/>
    <property type="project" value="TreeGrafter"/>
</dbReference>
<evidence type="ECO:0000256" key="2">
    <source>
        <dbReference type="SAM" id="SignalP"/>
    </source>
</evidence>
<keyword evidence="1" id="KW-1133">Transmembrane helix</keyword>
<proteinExistence type="predicted"/>
<evidence type="ECO:0000256" key="1">
    <source>
        <dbReference type="SAM" id="Phobius"/>
    </source>
</evidence>
<reference evidence="3 4" key="1">
    <citation type="journal article" date="2015" name="Sci. Rep.">
        <title>Chromosome-level genome map provides insights into diverse defense mechanisms in the medicinal fungus Ganoderma sinense.</title>
        <authorList>
            <person name="Zhu Y."/>
            <person name="Xu J."/>
            <person name="Sun C."/>
            <person name="Zhou S."/>
            <person name="Xu H."/>
            <person name="Nelson D.R."/>
            <person name="Qian J."/>
            <person name="Song J."/>
            <person name="Luo H."/>
            <person name="Xiang L."/>
            <person name="Li Y."/>
            <person name="Xu Z."/>
            <person name="Ji A."/>
            <person name="Wang L."/>
            <person name="Lu S."/>
            <person name="Hayward A."/>
            <person name="Sun W."/>
            <person name="Li X."/>
            <person name="Schwartz D.C."/>
            <person name="Wang Y."/>
            <person name="Chen S."/>
        </authorList>
    </citation>
    <scope>NUCLEOTIDE SEQUENCE [LARGE SCALE GENOMIC DNA]</scope>
    <source>
        <strain evidence="3 4">ZZ0214-1</strain>
    </source>
</reference>
<dbReference type="PANTHER" id="PTHR28022:SF1">
    <property type="entry name" value="GPI MANNOSYLTRANSFERASE 2 SUBUNIT PGA1"/>
    <property type="match status" value="1"/>
</dbReference>
<gene>
    <name evidence="3" type="ORF">GSI_05927</name>
</gene>
<dbReference type="Proteomes" id="UP000230002">
    <property type="component" value="Unassembled WGS sequence"/>
</dbReference>
<feature type="transmembrane region" description="Helical" evidence="1">
    <location>
        <begin position="198"/>
        <end position="220"/>
    </location>
</feature>
<evidence type="ECO:0000313" key="3">
    <source>
        <dbReference type="EMBL" id="PIL31229.1"/>
    </source>
</evidence>
<keyword evidence="2" id="KW-0732">Signal</keyword>
<feature type="chain" id="PRO_5013614230" description="Protein PBN1" evidence="2">
    <location>
        <begin position="25"/>
        <end position="244"/>
    </location>
</feature>
<dbReference type="GO" id="GO:0000030">
    <property type="term" value="F:mannosyltransferase activity"/>
    <property type="evidence" value="ECO:0007669"/>
    <property type="project" value="TreeGrafter"/>
</dbReference>
<name>A0A2G8SBU5_9APHY</name>
<evidence type="ECO:0000313" key="4">
    <source>
        <dbReference type="Proteomes" id="UP000230002"/>
    </source>
</evidence>
<dbReference type="GO" id="GO:0006506">
    <property type="term" value="P:GPI anchor biosynthetic process"/>
    <property type="evidence" value="ECO:0007669"/>
    <property type="project" value="TreeGrafter"/>
</dbReference>
<comment type="caution">
    <text evidence="3">The sequence shown here is derived from an EMBL/GenBank/DDBJ whole genome shotgun (WGS) entry which is preliminary data.</text>
</comment>
<dbReference type="EMBL" id="AYKW01000012">
    <property type="protein sequence ID" value="PIL31229.1"/>
    <property type="molecule type" value="Genomic_DNA"/>
</dbReference>
<organism evidence="3 4">
    <name type="scientific">Ganoderma sinense ZZ0214-1</name>
    <dbReference type="NCBI Taxonomy" id="1077348"/>
    <lineage>
        <taxon>Eukaryota</taxon>
        <taxon>Fungi</taxon>
        <taxon>Dikarya</taxon>
        <taxon>Basidiomycota</taxon>
        <taxon>Agaricomycotina</taxon>
        <taxon>Agaricomycetes</taxon>
        <taxon>Polyporales</taxon>
        <taxon>Polyporaceae</taxon>
        <taxon>Ganoderma</taxon>
    </lineage>
</organism>